<dbReference type="InterPro" id="IPR039278">
    <property type="entry name" value="Red1"/>
</dbReference>
<dbReference type="GO" id="GO:0005886">
    <property type="term" value="C:plasma membrane"/>
    <property type="evidence" value="ECO:0007669"/>
    <property type="project" value="UniProtKB-SubCell"/>
</dbReference>
<evidence type="ECO:0000313" key="13">
    <source>
        <dbReference type="Proteomes" id="UP000807159"/>
    </source>
</evidence>
<evidence type="ECO:0000256" key="6">
    <source>
        <dbReference type="ARBA" id="ARBA00023136"/>
    </source>
</evidence>
<feature type="compositionally biased region" description="Basic and acidic residues" evidence="8">
    <location>
        <begin position="698"/>
        <end position="708"/>
    </location>
</feature>
<dbReference type="EMBL" id="JACEGQ020000010">
    <property type="protein sequence ID" value="KAH8497125.1"/>
    <property type="molecule type" value="Genomic_DNA"/>
</dbReference>
<evidence type="ECO:0000256" key="8">
    <source>
        <dbReference type="SAM" id="MobiDB-lite"/>
    </source>
</evidence>
<feature type="compositionally biased region" description="Polar residues" evidence="8">
    <location>
        <begin position="767"/>
        <end position="778"/>
    </location>
</feature>
<feature type="region of interest" description="Disordered" evidence="8">
    <location>
        <begin position="1"/>
        <end position="113"/>
    </location>
</feature>
<name>A0A8T2XWA0_POPDE</name>
<feature type="transmembrane region" description="Helical" evidence="9">
    <location>
        <begin position="1908"/>
        <end position="1935"/>
    </location>
</feature>
<dbReference type="Pfam" id="PF10650">
    <property type="entry name" value="zf-C3H1"/>
    <property type="match status" value="1"/>
</dbReference>
<evidence type="ECO:0000313" key="12">
    <source>
        <dbReference type="EMBL" id="KAH8497125.1"/>
    </source>
</evidence>
<evidence type="ECO:0000256" key="5">
    <source>
        <dbReference type="ARBA" id="ARBA00022989"/>
    </source>
</evidence>
<feature type="region of interest" description="Disordered" evidence="8">
    <location>
        <begin position="664"/>
        <end position="718"/>
    </location>
</feature>
<feature type="region of interest" description="Disordered" evidence="8">
    <location>
        <begin position="302"/>
        <end position="321"/>
    </location>
</feature>
<keyword evidence="7" id="KW-0175">Coiled coil</keyword>
<keyword evidence="5 9" id="KW-1133">Transmembrane helix</keyword>
<evidence type="ECO:0000256" key="1">
    <source>
        <dbReference type="ARBA" id="ARBA00004651"/>
    </source>
</evidence>
<comment type="caution">
    <text evidence="12">The sequence shown here is derived from an EMBL/GenBank/DDBJ whole genome shotgun (WGS) entry which is preliminary data.</text>
</comment>
<feature type="transmembrane region" description="Helical" evidence="9">
    <location>
        <begin position="1987"/>
        <end position="2009"/>
    </location>
</feature>
<feature type="domain" description="Casparian strip membrane protein" evidence="10">
    <location>
        <begin position="1863"/>
        <end position="2000"/>
    </location>
</feature>
<feature type="compositionally biased region" description="Polar residues" evidence="8">
    <location>
        <begin position="142"/>
        <end position="178"/>
    </location>
</feature>
<evidence type="ECO:0000256" key="4">
    <source>
        <dbReference type="ARBA" id="ARBA00022692"/>
    </source>
</evidence>
<dbReference type="PANTHER" id="PTHR21563:SF3">
    <property type="entry name" value="ZINC FINGER C3H1 DOMAIN-CONTAINING PROTEIN"/>
    <property type="match status" value="1"/>
</dbReference>
<keyword evidence="6 9" id="KW-0472">Membrane</keyword>
<evidence type="ECO:0000256" key="9">
    <source>
        <dbReference type="SAM" id="Phobius"/>
    </source>
</evidence>
<feature type="region of interest" description="Disordered" evidence="8">
    <location>
        <begin position="741"/>
        <end position="778"/>
    </location>
</feature>
<proteinExistence type="inferred from homology"/>
<dbReference type="SUPFAM" id="SSF48452">
    <property type="entry name" value="TPR-like"/>
    <property type="match status" value="1"/>
</dbReference>
<accession>A0A8T2XWA0</accession>
<evidence type="ECO:0008006" key="14">
    <source>
        <dbReference type="Google" id="ProtNLM"/>
    </source>
</evidence>
<dbReference type="InterPro" id="IPR011990">
    <property type="entry name" value="TPR-like_helical_dom_sf"/>
</dbReference>
<feature type="compositionally biased region" description="Polar residues" evidence="8">
    <location>
        <begin position="82"/>
        <end position="92"/>
    </location>
</feature>
<keyword evidence="13" id="KW-1185">Reference proteome</keyword>
<dbReference type="InterPro" id="IPR019607">
    <property type="entry name" value="Putative_zinc-finger_domain"/>
</dbReference>
<feature type="compositionally biased region" description="Polar residues" evidence="8">
    <location>
        <begin position="412"/>
        <end position="424"/>
    </location>
</feature>
<reference evidence="12" key="1">
    <citation type="journal article" date="2021" name="J. Hered.">
        <title>Genome Assembly of Salicaceae Populus deltoides (Eastern Cottonwood) I-69 Based on Nanopore Sequencing and Hi-C Technologies.</title>
        <authorList>
            <person name="Bai S."/>
            <person name="Wu H."/>
            <person name="Zhang J."/>
            <person name="Pan Z."/>
            <person name="Zhao W."/>
            <person name="Li Z."/>
            <person name="Tong C."/>
        </authorList>
    </citation>
    <scope>NUCLEOTIDE SEQUENCE</scope>
    <source>
        <tissue evidence="12">Leaf</tissue>
    </source>
</reference>
<feature type="transmembrane region" description="Helical" evidence="9">
    <location>
        <begin position="1870"/>
        <end position="1888"/>
    </location>
</feature>
<dbReference type="InterPro" id="IPR006702">
    <property type="entry name" value="CASP_dom"/>
</dbReference>
<feature type="compositionally biased region" description="Basic and acidic residues" evidence="8">
    <location>
        <begin position="679"/>
        <end position="688"/>
    </location>
</feature>
<dbReference type="InterPro" id="IPR006459">
    <property type="entry name" value="CASP/CASPL"/>
</dbReference>
<dbReference type="PANTHER" id="PTHR21563">
    <property type="entry name" value="ZINC FINGER C3H1 DOMAIN-CONTAINING PROTEIN"/>
    <property type="match status" value="1"/>
</dbReference>
<protein>
    <recommendedName>
        <fullName evidence="14">Zinc-finger domain-containing protein</fullName>
    </recommendedName>
</protein>
<keyword evidence="4 9" id="KW-0812">Transmembrane</keyword>
<feature type="coiled-coil region" evidence="7">
    <location>
        <begin position="500"/>
        <end position="527"/>
    </location>
</feature>
<evidence type="ECO:0000256" key="3">
    <source>
        <dbReference type="ARBA" id="ARBA00022475"/>
    </source>
</evidence>
<gene>
    <name evidence="12" type="ORF">H0E87_019718</name>
</gene>
<sequence length="2033" mass="226043">MASDSPSQPELVTKAREEGEVSSSSNDDQNRICSAAPSADAVNPPASARTILVPPMNKFTLANRAGKANFSTNPARSADPNLRTSQQPNNNKSFDKNRVPHVSANPGKLAPAGADDSLVIRFFSDDESGSESEDGEDKSLKTKLNTTVVNENGRLPSTLSTKSSMSQQATRNVNSIPKKSSMSCSFNSSMTKTNRVANSRGAGSSSVGQGSQVKKFNSIKRNLASLEHGLELGVDLNSTKVRDLRQQIALRERELKLKAASQNKESPSVSGKDYKSTNISIAAARKSNAAFYEVGQLAPKEPDRKRLKVGGSYSKQLNSDGQQKMLATTYNLPSKEQAPESSGLQDRNMDDYSQKERLTKVTKSSVVKWERQDCRRVDISSAKLPASNVNHNSSQSDMSRMQVDPFVVLNQTPPLTNAKTNTLPENRKSVESNPVKNCGTQPPACLLKTSTSEQNLINSFEHLQGIYGDKPSCQASLNLNPWNCLGTVNVADHRSIDMHLVEMEESLDKELDEAQEHRRKCEIEERNALKAYRKSQRALIEANSRCTELYRKRELYSTHFRSLIVNDSNLFLPSRQHEHVGTGVNCGNASRNVNLTPSPNDQMQPEYDGCNQPGYDSVTPSNLLYQHVNGHSLGSEPCSELDASTSEPLPRNSLIAANGVSFQSNDSNISADEDEETFPLDHETDQHSFKIQQGDQNSEGRENHRDYPPNKNPSVHAPQDSLILESKLRSKLFARLPIRTFSKNGGSSTMEPVDEPGTEIDNRSERTQGSNGSVRLSEAQKNQHYDLEGNDNPETIMSELPVQIQSHEKNSSNFHSDADSKDNFTGGHQLTTSIISSPPLVLRSAFAQMKVMYPMTSIESQHIKSQQNYTRGGFSGEGGCMDSEEIQCDKAIANSKDEGLKDICGTEIGTFTHNVAVDPFWPLCMYELRGKCNNDECPWQHARDFTDQNAHQNQHDDSDSADCQVGLTLHQRKSSGGTELSKCHIALIPPTYLVGFNMLRSDPHKSVIAPRNGQRWQKQFSICLALSSLLQQDLLVDQPSFCANDGCIEVRGSWNGQTSYFQSRKSIANHLNQALASSVLSLEMALRILSQEADKLEGMKKSLSVLSRAIEVDPTSEALWMMYLLIYYSNIESVGKDDMFSYAVKNSNKSYGLWLVYIDSRIHLDDRLVAYNAALTALCHHASAFDRGNVYASACILDLFLQMMDCLCMSGNVGKAIQKIQGLFPMAANSDEPPSHLLSDILTCLTISDKYIFWVCCVYLVIYRKLPDAIVQQFECEKELLAIEWPSVHLQNEEKQRAVKLVEMAVDSVKVSVNSESLDSDTNVRLAQQFALCHIRCTLVLDGPACCQNLLGKYMKLCPSCVELVLLSSRLQTNGTGGVSFEGFEGAISNWPKEVPGIHCIWNQYIEYALQQEGPNFAKELTVHWFNSVSKVRYPLNEILDTVDGNSSHGLLELASASNPDFLTSSSNQMEIMFGLINLSLAKLLHNDHIEAHVAIDRALKAAPPQYIKHCLREHAVFLLNYGSQLKKDAPVSEQLKILNGYLNDAQALSVYEPLSRRFIDSIEKPIVQQLIRNILSPVSSDFSLVNFVLEAWYGPSLLPPKSNQPKDLVDFVEAIFEIVPSNYPLAFSVCKLLCRGYSSINVTSDSVLYWACSILVNAIFHAIPIPPEYAWVEAAGILGDISGIELISDSFYKKALSAHPFSVKLWTCYYNLSKTRGYASTVVQKAREREKELEWLEKQGWARNAFLNAMDGGLQGSHSAISLHLIGVALEFAILPRGSRRLVGVVEKGGMLCLVQNSEKHIFFSYQEESKEWHETVLRMDREKPIRQIEAQANFENDSTLETRDVTSQIIRAPVDFESLERMLKLLDFSLRLSVIPLSVATIWLTVTNKQDNSIYGYLKYSNLTGLKYMVFISGICASYAFIAAVSTWIRCIVTKTWLFFVSDQIVAYLMVTSGTAVLEILYLAYNGDREVSWSEACTSYGKFCYRLKLAVILHALALSCFIILAVISAYRAFSIFEPPLVPSKVVEEDRA</sequence>
<dbReference type="Pfam" id="PF04535">
    <property type="entry name" value="CASP_dom"/>
    <property type="match status" value="1"/>
</dbReference>
<organism evidence="12 13">
    <name type="scientific">Populus deltoides</name>
    <name type="common">Eastern poplar</name>
    <name type="synonym">Eastern cottonwood</name>
    <dbReference type="NCBI Taxonomy" id="3696"/>
    <lineage>
        <taxon>Eukaryota</taxon>
        <taxon>Viridiplantae</taxon>
        <taxon>Streptophyta</taxon>
        <taxon>Embryophyta</taxon>
        <taxon>Tracheophyta</taxon>
        <taxon>Spermatophyta</taxon>
        <taxon>Magnoliopsida</taxon>
        <taxon>eudicotyledons</taxon>
        <taxon>Gunneridae</taxon>
        <taxon>Pentapetalae</taxon>
        <taxon>rosids</taxon>
        <taxon>fabids</taxon>
        <taxon>Malpighiales</taxon>
        <taxon>Salicaceae</taxon>
        <taxon>Saliceae</taxon>
        <taxon>Populus</taxon>
    </lineage>
</organism>
<feature type="region of interest" description="Disordered" evidence="8">
    <location>
        <begin position="126"/>
        <end position="188"/>
    </location>
</feature>
<feature type="compositionally biased region" description="Acidic residues" evidence="8">
    <location>
        <begin position="126"/>
        <end position="136"/>
    </location>
</feature>
<comment type="subcellular location">
    <subcellularLocation>
        <location evidence="1">Cell membrane</location>
        <topology evidence="1">Multi-pass membrane protein</topology>
    </subcellularLocation>
</comment>
<evidence type="ECO:0000259" key="11">
    <source>
        <dbReference type="Pfam" id="PF10650"/>
    </source>
</evidence>
<comment type="similarity">
    <text evidence="2">Belongs to the Casparian strip membrane proteins (CASP) family.</text>
</comment>
<keyword evidence="3" id="KW-1003">Cell membrane</keyword>
<feature type="compositionally biased region" description="Polar residues" evidence="8">
    <location>
        <begin position="1"/>
        <end position="10"/>
    </location>
</feature>
<feature type="domain" description="Putative zinc-finger" evidence="11">
    <location>
        <begin position="923"/>
        <end position="941"/>
    </location>
</feature>
<dbReference type="Proteomes" id="UP000807159">
    <property type="component" value="Chromosome 10"/>
</dbReference>
<evidence type="ECO:0000259" key="10">
    <source>
        <dbReference type="Pfam" id="PF04535"/>
    </source>
</evidence>
<feature type="compositionally biased region" description="Polar residues" evidence="8">
    <location>
        <begin position="741"/>
        <end position="750"/>
    </location>
</feature>
<dbReference type="GO" id="GO:0005634">
    <property type="term" value="C:nucleus"/>
    <property type="evidence" value="ECO:0007669"/>
    <property type="project" value="TreeGrafter"/>
</dbReference>
<dbReference type="NCBIfam" id="TIGR01569">
    <property type="entry name" value="A_tha_TIGR01569"/>
    <property type="match status" value="1"/>
</dbReference>
<evidence type="ECO:0000256" key="7">
    <source>
        <dbReference type="SAM" id="Coils"/>
    </source>
</evidence>
<feature type="transmembrane region" description="Helical" evidence="9">
    <location>
        <begin position="1947"/>
        <end position="1967"/>
    </location>
</feature>
<evidence type="ECO:0000256" key="2">
    <source>
        <dbReference type="ARBA" id="ARBA00007651"/>
    </source>
</evidence>
<feature type="region of interest" description="Disordered" evidence="8">
    <location>
        <begin position="412"/>
        <end position="436"/>
    </location>
</feature>
<dbReference type="GO" id="GO:0000178">
    <property type="term" value="C:exosome (RNase complex)"/>
    <property type="evidence" value="ECO:0007669"/>
    <property type="project" value="TreeGrafter"/>
</dbReference>